<evidence type="ECO:0008006" key="4">
    <source>
        <dbReference type="Google" id="ProtNLM"/>
    </source>
</evidence>
<evidence type="ECO:0000313" key="3">
    <source>
        <dbReference type="Proteomes" id="UP000305398"/>
    </source>
</evidence>
<organism evidence="2 3">
    <name type="scientific">Hymenobacter jejuensis</name>
    <dbReference type="NCBI Taxonomy" id="2502781"/>
    <lineage>
        <taxon>Bacteria</taxon>
        <taxon>Pseudomonadati</taxon>
        <taxon>Bacteroidota</taxon>
        <taxon>Cytophagia</taxon>
        <taxon>Cytophagales</taxon>
        <taxon>Hymenobacteraceae</taxon>
        <taxon>Hymenobacter</taxon>
    </lineage>
</organism>
<accession>A0A5B8A5R1</accession>
<dbReference type="Proteomes" id="UP000305398">
    <property type="component" value="Chromosome"/>
</dbReference>
<dbReference type="KEGG" id="hyj:FHG12_20585"/>
<evidence type="ECO:0000313" key="2">
    <source>
        <dbReference type="EMBL" id="QDA62674.1"/>
    </source>
</evidence>
<gene>
    <name evidence="2" type="ORF">FHG12_20585</name>
</gene>
<keyword evidence="1" id="KW-0732">Signal</keyword>
<reference evidence="2 3" key="1">
    <citation type="submission" date="2019-06" db="EMBL/GenBank/DDBJ databases">
        <authorList>
            <person name="Srinivasan S."/>
        </authorList>
    </citation>
    <scope>NUCLEOTIDE SEQUENCE [LARGE SCALE GENOMIC DNA]</scope>
    <source>
        <strain evidence="2 3">17J68-5</strain>
    </source>
</reference>
<protein>
    <recommendedName>
        <fullName evidence="4">DUF922 domain-containing protein</fullName>
    </recommendedName>
</protein>
<name>A0A5B8A5R1_9BACT</name>
<feature type="signal peptide" evidence="1">
    <location>
        <begin position="1"/>
        <end position="24"/>
    </location>
</feature>
<evidence type="ECO:0000256" key="1">
    <source>
        <dbReference type="SAM" id="SignalP"/>
    </source>
</evidence>
<sequence>MKLRLWWLASLVPGALLLTGSQTAVKVSTIVLKPDPQPFTPQEFFISDVVDERANRAAVAFLLTAPTGAALPTTPQPVDLQGGGQAAIRQFVQQSLKRNAALRPVTMRIKECQVTETPATKGYVEGRVALTLAFDWKRDGKTIHLTDYRGAARYIRPVGQLAVVEPTLRQTLVESLKYLNTWMNNQAQFNEKLARGIRISFTDYTQNTEDDTLFYTPQRPLTWDDFRATPRVGPYAASVFPSFAYTGRTKINNGVIQVNLTLKAFVVRSSSWVKASAKDAYSLNHEQRHFDLVKLVAEHFKQHVQTDSLTIEDYNSIIPYQYLRAFQEMNRVQEQYDNETSHGLNQAVQESWNQRIEAELQGFSVKK</sequence>
<keyword evidence="3" id="KW-1185">Reference proteome</keyword>
<dbReference type="EMBL" id="CP040896">
    <property type="protein sequence ID" value="QDA62674.1"/>
    <property type="molecule type" value="Genomic_DNA"/>
</dbReference>
<proteinExistence type="predicted"/>
<feature type="chain" id="PRO_5023142148" description="DUF922 domain-containing protein" evidence="1">
    <location>
        <begin position="25"/>
        <end position="367"/>
    </location>
</feature>
<dbReference type="AlphaFoldDB" id="A0A5B8A5R1"/>
<dbReference type="OrthoDB" id="5431540at2"/>